<dbReference type="AlphaFoldDB" id="A0AAV3Y3W5"/>
<evidence type="ECO:0000256" key="1">
    <source>
        <dbReference type="SAM" id="MobiDB-lite"/>
    </source>
</evidence>
<keyword evidence="3" id="KW-1185">Reference proteome</keyword>
<evidence type="ECO:0000313" key="2">
    <source>
        <dbReference type="EMBL" id="GFN76908.1"/>
    </source>
</evidence>
<proteinExistence type="predicted"/>
<feature type="region of interest" description="Disordered" evidence="1">
    <location>
        <begin position="34"/>
        <end position="94"/>
    </location>
</feature>
<reference evidence="2 3" key="1">
    <citation type="journal article" date="2021" name="Elife">
        <title>Chloroplast acquisition without the gene transfer in kleptoplastic sea slugs, Plakobranchus ocellatus.</title>
        <authorList>
            <person name="Maeda T."/>
            <person name="Takahashi S."/>
            <person name="Yoshida T."/>
            <person name="Shimamura S."/>
            <person name="Takaki Y."/>
            <person name="Nagai Y."/>
            <person name="Toyoda A."/>
            <person name="Suzuki Y."/>
            <person name="Arimoto A."/>
            <person name="Ishii H."/>
            <person name="Satoh N."/>
            <person name="Nishiyama T."/>
            <person name="Hasebe M."/>
            <person name="Maruyama T."/>
            <person name="Minagawa J."/>
            <person name="Obokata J."/>
            <person name="Shigenobu S."/>
        </authorList>
    </citation>
    <scope>NUCLEOTIDE SEQUENCE [LARGE SCALE GENOMIC DNA]</scope>
</reference>
<evidence type="ECO:0000313" key="3">
    <source>
        <dbReference type="Proteomes" id="UP000735302"/>
    </source>
</evidence>
<accession>A0AAV3Y3W5</accession>
<name>A0AAV3Y3W5_9GAST</name>
<gene>
    <name evidence="2" type="ORF">PoB_000341400</name>
</gene>
<dbReference type="Proteomes" id="UP000735302">
    <property type="component" value="Unassembled WGS sequence"/>
</dbReference>
<comment type="caution">
    <text evidence="2">The sequence shown here is derived from an EMBL/GenBank/DDBJ whole genome shotgun (WGS) entry which is preliminary data.</text>
</comment>
<dbReference type="EMBL" id="BLXT01000430">
    <property type="protein sequence ID" value="GFN76908.1"/>
    <property type="molecule type" value="Genomic_DNA"/>
</dbReference>
<protein>
    <submittedName>
        <fullName evidence="2">Uncharacterized protein</fullName>
    </submittedName>
</protein>
<feature type="compositionally biased region" description="Basic and acidic residues" evidence="1">
    <location>
        <begin position="56"/>
        <end position="68"/>
    </location>
</feature>
<sequence>MQYKQRIEEGIEVRKTKATGGRTYKLVDVNLVITRRSDPQHYPRPPSGQGASGGARARDKRVPADLKADSLATEPPTHHLVDEDLKSTHGIRDF</sequence>
<organism evidence="2 3">
    <name type="scientific">Plakobranchus ocellatus</name>
    <dbReference type="NCBI Taxonomy" id="259542"/>
    <lineage>
        <taxon>Eukaryota</taxon>
        <taxon>Metazoa</taxon>
        <taxon>Spiralia</taxon>
        <taxon>Lophotrochozoa</taxon>
        <taxon>Mollusca</taxon>
        <taxon>Gastropoda</taxon>
        <taxon>Heterobranchia</taxon>
        <taxon>Euthyneura</taxon>
        <taxon>Panpulmonata</taxon>
        <taxon>Sacoglossa</taxon>
        <taxon>Placobranchoidea</taxon>
        <taxon>Plakobranchidae</taxon>
        <taxon>Plakobranchus</taxon>
    </lineage>
</organism>
<feature type="compositionally biased region" description="Basic and acidic residues" evidence="1">
    <location>
        <begin position="76"/>
        <end position="94"/>
    </location>
</feature>